<dbReference type="InterPro" id="IPR011990">
    <property type="entry name" value="TPR-like_helical_dom_sf"/>
</dbReference>
<dbReference type="PANTHER" id="PTHR46082:SF6">
    <property type="entry name" value="AAA+ ATPASE DOMAIN-CONTAINING PROTEIN-RELATED"/>
    <property type="match status" value="1"/>
</dbReference>
<accession>A0A9P4KBC5</accession>
<dbReference type="Proteomes" id="UP000800093">
    <property type="component" value="Unassembled WGS sequence"/>
</dbReference>
<dbReference type="OrthoDB" id="5986190at2759"/>
<dbReference type="SUPFAM" id="SSF48452">
    <property type="entry name" value="TPR-like"/>
    <property type="match status" value="1"/>
</dbReference>
<comment type="caution">
    <text evidence="1">The sequence shown here is derived from an EMBL/GenBank/DDBJ whole genome shotgun (WGS) entry which is preliminary data.</text>
</comment>
<organism evidence="1 2">
    <name type="scientific">Lojkania enalia</name>
    <dbReference type="NCBI Taxonomy" id="147567"/>
    <lineage>
        <taxon>Eukaryota</taxon>
        <taxon>Fungi</taxon>
        <taxon>Dikarya</taxon>
        <taxon>Ascomycota</taxon>
        <taxon>Pezizomycotina</taxon>
        <taxon>Dothideomycetes</taxon>
        <taxon>Pleosporomycetidae</taxon>
        <taxon>Pleosporales</taxon>
        <taxon>Pleosporales incertae sedis</taxon>
        <taxon>Lojkania</taxon>
    </lineage>
</organism>
<proteinExistence type="predicted"/>
<dbReference type="EMBL" id="ML986601">
    <property type="protein sequence ID" value="KAF2266124.1"/>
    <property type="molecule type" value="Genomic_DNA"/>
</dbReference>
<dbReference type="InterPro" id="IPR053137">
    <property type="entry name" value="NLR-like"/>
</dbReference>
<name>A0A9P4KBC5_9PLEO</name>
<dbReference type="PANTHER" id="PTHR46082">
    <property type="entry name" value="ATP/GTP-BINDING PROTEIN-RELATED"/>
    <property type="match status" value="1"/>
</dbReference>
<gene>
    <name evidence="1" type="ORF">CC78DRAFT_578705</name>
</gene>
<evidence type="ECO:0000313" key="1">
    <source>
        <dbReference type="EMBL" id="KAF2266124.1"/>
    </source>
</evidence>
<dbReference type="AlphaFoldDB" id="A0A9P4KBC5"/>
<dbReference type="Pfam" id="PF13374">
    <property type="entry name" value="TPR_10"/>
    <property type="match status" value="2"/>
</dbReference>
<protein>
    <submittedName>
        <fullName evidence="1">Uncharacterized protein</fullName>
    </submittedName>
</protein>
<dbReference type="Gene3D" id="1.25.40.10">
    <property type="entry name" value="Tetratricopeptide repeat domain"/>
    <property type="match status" value="1"/>
</dbReference>
<evidence type="ECO:0000313" key="2">
    <source>
        <dbReference type="Proteomes" id="UP000800093"/>
    </source>
</evidence>
<keyword evidence="2" id="KW-1185">Reference proteome</keyword>
<sequence length="280" mass="31761">MADLIRNLGRIPLAISQAAAYINRAAPQHFWENDKKKGNLVNRDDGGLHRDEGASNAVVTGRQTSFERIRKERPSVADLLSLMSFFNPQGIPESVLRGHLTQRGDGGKGDDEDLDTLRAYSLVTATAERDLTVEREVYNADGKRISQRRFSELDKVPGAASVQLLSNATWYMWTKGLYEKAEIMAISAIKTRERYQGKYKTAEEMNRRALEGREKTLGKEHPDMLNSVYCIDLLFHKQHQYEAASSLYERASSRYQRVLGPEHPTTIVCLRHYSSLVQET</sequence>
<reference evidence="2" key="1">
    <citation type="journal article" date="2020" name="Stud. Mycol.">
        <title>101 Dothideomycetes genomes: A test case for predicting lifestyles and emergence of pathogens.</title>
        <authorList>
            <person name="Haridas S."/>
            <person name="Albert R."/>
            <person name="Binder M."/>
            <person name="Bloem J."/>
            <person name="LaButti K."/>
            <person name="Salamov A."/>
            <person name="Andreopoulos B."/>
            <person name="Baker S."/>
            <person name="Barry K."/>
            <person name="Bills G."/>
            <person name="Bluhm B."/>
            <person name="Cannon C."/>
            <person name="Castanera R."/>
            <person name="Culley D."/>
            <person name="Daum C."/>
            <person name="Ezra D."/>
            <person name="Gonzalez J."/>
            <person name="Henrissat B."/>
            <person name="Kuo A."/>
            <person name="Liang C."/>
            <person name="Lipzen A."/>
            <person name="Lutzoni F."/>
            <person name="Magnuson J."/>
            <person name="Mondo S."/>
            <person name="Nolan M."/>
            <person name="Ohm R."/>
            <person name="Pangilinan J."/>
            <person name="Park H.-J."/>
            <person name="Ramirez L."/>
            <person name="Alfaro M."/>
            <person name="Sun H."/>
            <person name="Tritt A."/>
            <person name="Yoshinaga Y."/>
            <person name="Zwiers L.-H."/>
            <person name="Turgeon B."/>
            <person name="Goodwin S."/>
            <person name="Spatafora J."/>
            <person name="Crous P."/>
            <person name="Grigoriev I."/>
        </authorList>
    </citation>
    <scope>NUCLEOTIDE SEQUENCE [LARGE SCALE GENOMIC DNA]</scope>
    <source>
        <strain evidence="2">CBS 304.66</strain>
    </source>
</reference>